<feature type="compositionally biased region" description="Gly residues" evidence="1">
    <location>
        <begin position="269"/>
        <end position="280"/>
    </location>
</feature>
<protein>
    <submittedName>
        <fullName evidence="2">Uncharacterized protein</fullName>
    </submittedName>
</protein>
<sequence>MEKWLKEEPRAPRSPKRSLSDLDSLSSPLIPSSPASPLMEPECELLVESNSESDFKSDGSDSEHPLFCSLPDSDMESEWPKPDRVDPLNLDDLVIPEKLLESVDLNECTPCWESDLECDVQVKKELLDDDDEELEEMYTAAMQNPLRFSFIPKGEGDSLPTLTPPSSPESKKCVNMSAVNNVGNGLSLNGLNAFSTLTTLSAADVGSLFKMATKGAIVRFTARDVSGVTRLISVTHGPITVTTPVIPLASVTPPGNGTSLKTPSAGAGAASGGLGLGLGTTKGRSGSRTSRTGGRAGTGRTAALRNGHKGAGAARTNGRGGAGTPGGHAGQRTNGATLASSLNSTTTATGTTGSTRTRASRETDSKKKVHSEVTSIYAS</sequence>
<evidence type="ECO:0000313" key="2">
    <source>
        <dbReference type="EMBL" id="CAH0383985.1"/>
    </source>
</evidence>
<evidence type="ECO:0000256" key="1">
    <source>
        <dbReference type="SAM" id="MobiDB-lite"/>
    </source>
</evidence>
<feature type="region of interest" description="Disordered" evidence="1">
    <location>
        <begin position="1"/>
        <end position="80"/>
    </location>
</feature>
<proteinExistence type="predicted"/>
<feature type="region of interest" description="Disordered" evidence="1">
    <location>
        <begin position="254"/>
        <end position="379"/>
    </location>
</feature>
<organism evidence="2 3">
    <name type="scientific">Bemisia tabaci</name>
    <name type="common">Sweetpotato whitefly</name>
    <name type="synonym">Aleurodes tabaci</name>
    <dbReference type="NCBI Taxonomy" id="7038"/>
    <lineage>
        <taxon>Eukaryota</taxon>
        <taxon>Metazoa</taxon>
        <taxon>Ecdysozoa</taxon>
        <taxon>Arthropoda</taxon>
        <taxon>Hexapoda</taxon>
        <taxon>Insecta</taxon>
        <taxon>Pterygota</taxon>
        <taxon>Neoptera</taxon>
        <taxon>Paraneoptera</taxon>
        <taxon>Hemiptera</taxon>
        <taxon>Sternorrhyncha</taxon>
        <taxon>Aleyrodoidea</taxon>
        <taxon>Aleyrodidae</taxon>
        <taxon>Aleyrodinae</taxon>
        <taxon>Bemisia</taxon>
    </lineage>
</organism>
<reference evidence="2" key="1">
    <citation type="submission" date="2021-12" db="EMBL/GenBank/DDBJ databases">
        <authorList>
            <person name="King R."/>
        </authorList>
    </citation>
    <scope>NUCLEOTIDE SEQUENCE</scope>
</reference>
<keyword evidence="3" id="KW-1185">Reference proteome</keyword>
<gene>
    <name evidence="2" type="ORF">BEMITA_LOCUS3369</name>
</gene>
<dbReference type="EMBL" id="OU963863">
    <property type="protein sequence ID" value="CAH0383985.1"/>
    <property type="molecule type" value="Genomic_DNA"/>
</dbReference>
<feature type="compositionally biased region" description="Basic and acidic residues" evidence="1">
    <location>
        <begin position="1"/>
        <end position="11"/>
    </location>
</feature>
<feature type="compositionally biased region" description="Low complexity" evidence="1">
    <location>
        <begin position="281"/>
        <end position="317"/>
    </location>
</feature>
<feature type="compositionally biased region" description="Low complexity" evidence="1">
    <location>
        <begin position="335"/>
        <end position="357"/>
    </location>
</feature>
<accession>A0A9P0EY78</accession>
<feature type="compositionally biased region" description="Low complexity" evidence="1">
    <location>
        <begin position="21"/>
        <end position="38"/>
    </location>
</feature>
<feature type="compositionally biased region" description="Basic and acidic residues" evidence="1">
    <location>
        <begin position="53"/>
        <end position="64"/>
    </location>
</feature>
<name>A0A9P0EY78_BEMTA</name>
<dbReference type="AlphaFoldDB" id="A0A9P0EY78"/>
<feature type="compositionally biased region" description="Gly residues" evidence="1">
    <location>
        <begin position="318"/>
        <end position="329"/>
    </location>
</feature>
<evidence type="ECO:0000313" key="3">
    <source>
        <dbReference type="Proteomes" id="UP001152759"/>
    </source>
</evidence>
<dbReference type="Proteomes" id="UP001152759">
    <property type="component" value="Chromosome 2"/>
</dbReference>